<feature type="domain" description="Zinc finger CGNR" evidence="2">
    <location>
        <begin position="155"/>
        <end position="198"/>
    </location>
</feature>
<dbReference type="SUPFAM" id="SSF160904">
    <property type="entry name" value="Jann2411-like"/>
    <property type="match status" value="1"/>
</dbReference>
<dbReference type="AlphaFoldDB" id="A0A1G9JL10"/>
<evidence type="ECO:0000313" key="4">
    <source>
        <dbReference type="Proteomes" id="UP000198654"/>
    </source>
</evidence>
<dbReference type="Pfam" id="PF07336">
    <property type="entry name" value="ABATE"/>
    <property type="match status" value="1"/>
</dbReference>
<dbReference type="Pfam" id="PF11706">
    <property type="entry name" value="zf-CGNR"/>
    <property type="match status" value="1"/>
</dbReference>
<feature type="compositionally biased region" description="Polar residues" evidence="1">
    <location>
        <begin position="1"/>
        <end position="12"/>
    </location>
</feature>
<dbReference type="Gene3D" id="1.10.3300.10">
    <property type="entry name" value="Jann2411-like domain"/>
    <property type="match status" value="1"/>
</dbReference>
<evidence type="ECO:0000256" key="1">
    <source>
        <dbReference type="SAM" id="MobiDB-lite"/>
    </source>
</evidence>
<dbReference type="STRING" id="119000.SAMN05661010_01517"/>
<evidence type="ECO:0000259" key="2">
    <source>
        <dbReference type="Pfam" id="PF11706"/>
    </source>
</evidence>
<dbReference type="EMBL" id="FNGI01000003">
    <property type="protein sequence ID" value="SDL38267.1"/>
    <property type="molecule type" value="Genomic_DNA"/>
</dbReference>
<feature type="region of interest" description="Disordered" evidence="1">
    <location>
        <begin position="1"/>
        <end position="22"/>
    </location>
</feature>
<dbReference type="InterPro" id="IPR023286">
    <property type="entry name" value="ABATE_dom_sf"/>
</dbReference>
<name>A0A1G9JL10_9GAMM</name>
<proteinExistence type="predicted"/>
<dbReference type="PANTHER" id="PTHR35525">
    <property type="entry name" value="BLL6575 PROTEIN"/>
    <property type="match status" value="1"/>
</dbReference>
<dbReference type="InterPro" id="IPR021005">
    <property type="entry name" value="Znf_CGNR"/>
</dbReference>
<dbReference type="InterPro" id="IPR010852">
    <property type="entry name" value="ABATE"/>
</dbReference>
<organism evidence="3 4">
    <name type="scientific">Modicisalibacter muralis</name>
    <dbReference type="NCBI Taxonomy" id="119000"/>
    <lineage>
        <taxon>Bacteria</taxon>
        <taxon>Pseudomonadati</taxon>
        <taxon>Pseudomonadota</taxon>
        <taxon>Gammaproteobacteria</taxon>
        <taxon>Oceanospirillales</taxon>
        <taxon>Halomonadaceae</taxon>
        <taxon>Modicisalibacter</taxon>
    </lineage>
</organism>
<reference evidence="3 4" key="1">
    <citation type="submission" date="2016-10" db="EMBL/GenBank/DDBJ databases">
        <authorList>
            <person name="de Groot N.N."/>
        </authorList>
    </citation>
    <scope>NUCLEOTIDE SEQUENCE [LARGE SCALE GENOMIC DNA]</scope>
    <source>
        <strain evidence="3 4">DSM 14789</strain>
    </source>
</reference>
<dbReference type="PANTHER" id="PTHR35525:SF3">
    <property type="entry name" value="BLL6575 PROTEIN"/>
    <property type="match status" value="1"/>
</dbReference>
<gene>
    <name evidence="3" type="ORF">SAMN05661010_01517</name>
</gene>
<dbReference type="Proteomes" id="UP000198654">
    <property type="component" value="Unassembled WGS sequence"/>
</dbReference>
<accession>A0A1G9JL10</accession>
<evidence type="ECO:0000313" key="3">
    <source>
        <dbReference type="EMBL" id="SDL38267.1"/>
    </source>
</evidence>
<sequence length="200" mass="22673">MELSAIMTSPTRTKPEPPQLADHPVLDMLNTVCMHEGERHDFWQTDTDVVDWLVRAGWLAGSDESDRGDQALLMAARDLRGIVQVLVAQRKAGDRLSLEALNGYLAEAESYPQLVLGEGREPSLVRVRPRHSARQLLAPLAEAAAEMLVGADFSRIHTCANPECILWFYDRTKSRRRRWCSTSTCGNRHKVAAYRKRHRR</sequence>
<protein>
    <submittedName>
        <fullName evidence="3">Conserved protein containing a Zn-ribbon-like motif, possibly RNA-binding</fullName>
    </submittedName>
</protein>
<keyword evidence="4" id="KW-1185">Reference proteome</keyword>